<proteinExistence type="predicted"/>
<reference evidence="1 2" key="1">
    <citation type="submission" date="2016-11" db="EMBL/GenBank/DDBJ databases">
        <authorList>
            <person name="Jaros S."/>
            <person name="Januszkiewicz K."/>
            <person name="Wedrychowicz H."/>
        </authorList>
    </citation>
    <scope>NUCLEOTIDE SEQUENCE [LARGE SCALE GENOMIC DNA]</scope>
    <source>
        <strain evidence="1 2">DSM 15480</strain>
    </source>
</reference>
<keyword evidence="2" id="KW-1185">Reference proteome</keyword>
<evidence type="ECO:0000313" key="2">
    <source>
        <dbReference type="Proteomes" id="UP000184301"/>
    </source>
</evidence>
<protein>
    <recommendedName>
        <fullName evidence="3">DNA-binding protein</fullName>
    </recommendedName>
</protein>
<dbReference type="Pfam" id="PF20063">
    <property type="entry name" value="DUF6462"/>
    <property type="match status" value="1"/>
</dbReference>
<dbReference type="STRING" id="1121950.SAMN02745243_02208"/>
<evidence type="ECO:0000313" key="1">
    <source>
        <dbReference type="EMBL" id="SHK10549.1"/>
    </source>
</evidence>
<dbReference type="OrthoDB" id="1971294at2"/>
<dbReference type="Proteomes" id="UP000184301">
    <property type="component" value="Unassembled WGS sequence"/>
</dbReference>
<dbReference type="EMBL" id="FQZY01000029">
    <property type="protein sequence ID" value="SHK10549.1"/>
    <property type="molecule type" value="Genomic_DNA"/>
</dbReference>
<dbReference type="RefSeq" id="WP_073110142.1">
    <property type="nucleotide sequence ID" value="NZ_FQZY01000029.1"/>
</dbReference>
<gene>
    <name evidence="1" type="ORF">SAMN02745243_02208</name>
</gene>
<dbReference type="AlphaFoldDB" id="A0A1M6PRD9"/>
<sequence length="76" mass="9035">MRGNAWKVSDQLDDIDLAFLRRDFVTIKIARNYYGIGERQLIRKAHEAGAVYKIGKMVLFNRRILDGYFRRTQKEE</sequence>
<organism evidence="1 2">
    <name type="scientific">Hespellia stercorisuis DSM 15480</name>
    <dbReference type="NCBI Taxonomy" id="1121950"/>
    <lineage>
        <taxon>Bacteria</taxon>
        <taxon>Bacillati</taxon>
        <taxon>Bacillota</taxon>
        <taxon>Clostridia</taxon>
        <taxon>Lachnospirales</taxon>
        <taxon>Lachnospiraceae</taxon>
        <taxon>Hespellia</taxon>
    </lineage>
</organism>
<dbReference type="InterPro" id="IPR045591">
    <property type="entry name" value="DUF6462"/>
</dbReference>
<accession>A0A1M6PRD9</accession>
<evidence type="ECO:0008006" key="3">
    <source>
        <dbReference type="Google" id="ProtNLM"/>
    </source>
</evidence>
<name>A0A1M6PRD9_9FIRM</name>